<feature type="signal peptide" evidence="1">
    <location>
        <begin position="1"/>
        <end position="24"/>
    </location>
</feature>
<accession>A0A5J5FCD2</accession>
<evidence type="ECO:0000313" key="3">
    <source>
        <dbReference type="Proteomes" id="UP000326924"/>
    </source>
</evidence>
<dbReference type="Proteomes" id="UP000326924">
    <property type="component" value="Unassembled WGS sequence"/>
</dbReference>
<organism evidence="2 3">
    <name type="scientific">Sphaerosporella brunnea</name>
    <dbReference type="NCBI Taxonomy" id="1250544"/>
    <lineage>
        <taxon>Eukaryota</taxon>
        <taxon>Fungi</taxon>
        <taxon>Dikarya</taxon>
        <taxon>Ascomycota</taxon>
        <taxon>Pezizomycotina</taxon>
        <taxon>Pezizomycetes</taxon>
        <taxon>Pezizales</taxon>
        <taxon>Pyronemataceae</taxon>
        <taxon>Sphaerosporella</taxon>
    </lineage>
</organism>
<protein>
    <submittedName>
        <fullName evidence="2">Uncharacterized protein</fullName>
    </submittedName>
</protein>
<dbReference type="InParanoid" id="A0A5J5FCD2"/>
<comment type="caution">
    <text evidence="2">The sequence shown here is derived from an EMBL/GenBank/DDBJ whole genome shotgun (WGS) entry which is preliminary data.</text>
</comment>
<keyword evidence="3" id="KW-1185">Reference proteome</keyword>
<dbReference type="OrthoDB" id="5428255at2759"/>
<reference evidence="2 3" key="1">
    <citation type="submission" date="2019-09" db="EMBL/GenBank/DDBJ databases">
        <title>Draft genome of the ectomycorrhizal ascomycete Sphaerosporella brunnea.</title>
        <authorList>
            <consortium name="DOE Joint Genome Institute"/>
            <person name="Benucci G.M."/>
            <person name="Marozzi G."/>
            <person name="Antonielli L."/>
            <person name="Sanchez S."/>
            <person name="Marco P."/>
            <person name="Wang X."/>
            <person name="Falini L.B."/>
            <person name="Barry K."/>
            <person name="Haridas S."/>
            <person name="Lipzen A."/>
            <person name="Labutti K."/>
            <person name="Grigoriev I.V."/>
            <person name="Murat C."/>
            <person name="Martin F."/>
            <person name="Albertini E."/>
            <person name="Donnini D."/>
            <person name="Bonito G."/>
        </authorList>
    </citation>
    <scope>NUCLEOTIDE SEQUENCE [LARGE SCALE GENOMIC DNA]</scope>
    <source>
        <strain evidence="2 3">Sb_GMNB300</strain>
    </source>
</reference>
<keyword evidence="1" id="KW-0732">Signal</keyword>
<evidence type="ECO:0000313" key="2">
    <source>
        <dbReference type="EMBL" id="KAA8915074.1"/>
    </source>
</evidence>
<sequence>MHTRSSHSFVLRSVLCYAMLRVEGVTPRRSRSLGKPETGEGERGGRLAMKSRRWAGAGRGAAYTACGSARETKPVLQSTYGHRLGHPGCSLSEIARSFGWLDGWMAGWLDGWMDLLYIVVKIDVIVSVLVQ</sequence>
<gene>
    <name evidence="2" type="ORF">FN846DRAFT_6620</name>
</gene>
<proteinExistence type="predicted"/>
<dbReference type="AlphaFoldDB" id="A0A5J5FCD2"/>
<evidence type="ECO:0000256" key="1">
    <source>
        <dbReference type="SAM" id="SignalP"/>
    </source>
</evidence>
<dbReference type="EMBL" id="VXIS01000001">
    <property type="protein sequence ID" value="KAA8915074.1"/>
    <property type="molecule type" value="Genomic_DNA"/>
</dbReference>
<name>A0A5J5FCD2_9PEZI</name>
<feature type="chain" id="PRO_5023803714" evidence="1">
    <location>
        <begin position="25"/>
        <end position="131"/>
    </location>
</feature>